<proteinExistence type="predicted"/>
<dbReference type="AlphaFoldDB" id="A0A6C0LFC0"/>
<evidence type="ECO:0000313" key="2">
    <source>
        <dbReference type="EMBL" id="QHU29100.1"/>
    </source>
</evidence>
<sequence>MQQPLFTNHDRYHLHKVLGFGCLFNFFIRIYWLAVYGSMYIYADSQTSLIIPVAHLTLSLSSLIFHVPQTRLNSKIIIWKELQLHNMIFTSRSALIMLYSVLCIRNQVYRNTEYYYLYQIGKFALVVGHHLLADYITVKYNTNDKTTTRDINWENIPGNVKALMKQYYAVCQILAINALLLTENEHRGSGAIESAFLIMFPIQLSTFLMTLVRKSIITNISWHIFYGGSLLSPFLIILNTINKVNVDAEGNCNRKNELEVAKVYLPILYIIFRLHYGMNKYYLMFHVFIINMYIQYRNGYHL</sequence>
<feature type="transmembrane region" description="Helical" evidence="1">
    <location>
        <begin position="114"/>
        <end position="133"/>
    </location>
</feature>
<evidence type="ECO:0000256" key="1">
    <source>
        <dbReference type="SAM" id="Phobius"/>
    </source>
</evidence>
<reference evidence="2" key="1">
    <citation type="journal article" date="2020" name="Nature">
        <title>Giant virus diversity and host interactions through global metagenomics.</title>
        <authorList>
            <person name="Schulz F."/>
            <person name="Roux S."/>
            <person name="Paez-Espino D."/>
            <person name="Jungbluth S."/>
            <person name="Walsh D.A."/>
            <person name="Denef V.J."/>
            <person name="McMahon K.D."/>
            <person name="Konstantinidis K.T."/>
            <person name="Eloe-Fadrosh E.A."/>
            <person name="Kyrpides N.C."/>
            <person name="Woyke T."/>
        </authorList>
    </citation>
    <scope>NUCLEOTIDE SEQUENCE</scope>
    <source>
        <strain evidence="2">GVMAG-M-3300027804-47</strain>
    </source>
</reference>
<keyword evidence="1" id="KW-0472">Membrane</keyword>
<accession>A0A6C0LFC0</accession>
<feature type="transmembrane region" description="Helical" evidence="1">
    <location>
        <begin position="194"/>
        <end position="212"/>
    </location>
</feature>
<dbReference type="EMBL" id="MN740481">
    <property type="protein sequence ID" value="QHU29100.1"/>
    <property type="molecule type" value="Genomic_DNA"/>
</dbReference>
<feature type="transmembrane region" description="Helical" evidence="1">
    <location>
        <begin position="49"/>
        <end position="68"/>
    </location>
</feature>
<feature type="transmembrane region" description="Helical" evidence="1">
    <location>
        <begin position="224"/>
        <end position="241"/>
    </location>
</feature>
<keyword evidence="1" id="KW-1133">Transmembrane helix</keyword>
<name>A0A6C0LFC0_9ZZZZ</name>
<keyword evidence="1" id="KW-0812">Transmembrane</keyword>
<protein>
    <submittedName>
        <fullName evidence="2">Uncharacterized protein</fullName>
    </submittedName>
</protein>
<organism evidence="2">
    <name type="scientific">viral metagenome</name>
    <dbReference type="NCBI Taxonomy" id="1070528"/>
    <lineage>
        <taxon>unclassified sequences</taxon>
        <taxon>metagenomes</taxon>
        <taxon>organismal metagenomes</taxon>
    </lineage>
</organism>
<feature type="transmembrane region" description="Helical" evidence="1">
    <location>
        <begin position="20"/>
        <end position="43"/>
    </location>
</feature>